<feature type="site" description="Transition state stabilizer" evidence="9">
    <location>
        <position position="254"/>
    </location>
</feature>
<comment type="subcellular location">
    <subcellularLocation>
        <location evidence="1">Cell membrane</location>
        <topology evidence="1">Multi-pass membrane protein</topology>
    </subcellularLocation>
</comment>
<dbReference type="GeneID" id="37288159"/>
<dbReference type="Proteomes" id="UP000253273">
    <property type="component" value="Chromosome"/>
</dbReference>
<evidence type="ECO:0000256" key="8">
    <source>
        <dbReference type="PIRSR" id="PIRSR025737-1"/>
    </source>
</evidence>
<evidence type="ECO:0000256" key="6">
    <source>
        <dbReference type="ARBA" id="ARBA00022989"/>
    </source>
</evidence>
<name>A0A345E5M3_9EURY</name>
<dbReference type="EC" id="3.4.22.-" evidence="11"/>
<dbReference type="EMBL" id="CP031148">
    <property type="protein sequence ID" value="AXG10910.1"/>
    <property type="molecule type" value="Genomic_DNA"/>
</dbReference>
<keyword evidence="6 10" id="KW-1133">Transmembrane helix</keyword>
<evidence type="ECO:0000256" key="4">
    <source>
        <dbReference type="ARBA" id="ARBA00022692"/>
    </source>
</evidence>
<reference evidence="12 13" key="1">
    <citation type="submission" date="2018-07" db="EMBL/GenBank/DDBJ databases">
        <title>Genome sequences of Haloplanus sp. CBA1112.</title>
        <authorList>
            <person name="Kim Y.B."/>
            <person name="Roh S.W."/>
        </authorList>
    </citation>
    <scope>NUCLEOTIDE SEQUENCE [LARGE SCALE GENOMIC DNA]</scope>
    <source>
        <strain evidence="12 13">CBA1112</strain>
    </source>
</reference>
<keyword evidence="5 11" id="KW-0378">Hydrolase</keyword>
<keyword evidence="2" id="KW-1003">Cell membrane</keyword>
<reference evidence="11 14" key="2">
    <citation type="submission" date="2018-07" db="EMBL/GenBank/DDBJ databases">
        <title>Genome sequences of Haloplanus sp. CBA1113.</title>
        <authorList>
            <person name="Kim Y.B."/>
            <person name="Roh S.W."/>
        </authorList>
    </citation>
    <scope>NUCLEOTIDE SEQUENCE [LARGE SCALE GENOMIC DNA]</scope>
    <source>
        <strain evidence="11 14">CBA1113</strain>
    </source>
</reference>
<evidence type="ECO:0000256" key="10">
    <source>
        <dbReference type="SAM" id="Phobius"/>
    </source>
</evidence>
<sequence>MAGPLTDALAWLVVGLFLAGTVLRWRTSDHSRTVMVSAWGVFALFWAALVPHFAFVQKSFVEGFLSLAAVPASLYVGYLLYQGRDSLFVLSRAVAVMGVVYLPFETIPALTVGGLSLPAPRHVLISHTTAQTEWAMELLGYTPTLVEGDQGYLNTFKFVTDGGHIILFSIILACTGLGSIAIFVGLIAAVEAPLGRKLRALAIAVPIIYVLNIARTTFIGIVFGKQYMQWFVDEVLFLFGGTDPYKVSFYLSDRVISQMLAVVALVGVTYLVVRELPELLTIVEDVLYIVTREEYDLREALDLPEQGELGPGAD</sequence>
<keyword evidence="7 10" id="KW-0472">Membrane</keyword>
<keyword evidence="3" id="KW-0645">Protease</keyword>
<evidence type="ECO:0000256" key="9">
    <source>
        <dbReference type="PIRSR" id="PIRSR025737-2"/>
    </source>
</evidence>
<dbReference type="EMBL" id="CP031150">
    <property type="protein sequence ID" value="AXG07495.1"/>
    <property type="molecule type" value="Genomic_DNA"/>
</dbReference>
<feature type="transmembrane region" description="Helical" evidence="10">
    <location>
        <begin position="63"/>
        <end position="81"/>
    </location>
</feature>
<feature type="transmembrane region" description="Helical" evidence="10">
    <location>
        <begin position="200"/>
        <end position="223"/>
    </location>
</feature>
<evidence type="ECO:0000256" key="5">
    <source>
        <dbReference type="ARBA" id="ARBA00022801"/>
    </source>
</evidence>
<feature type="transmembrane region" description="Helical" evidence="10">
    <location>
        <begin position="255"/>
        <end position="273"/>
    </location>
</feature>
<evidence type="ECO:0000313" key="12">
    <source>
        <dbReference type="EMBL" id="AXG10910.1"/>
    </source>
</evidence>
<feature type="transmembrane region" description="Helical" evidence="10">
    <location>
        <begin position="165"/>
        <end position="188"/>
    </location>
</feature>
<evidence type="ECO:0000256" key="2">
    <source>
        <dbReference type="ARBA" id="ARBA00022475"/>
    </source>
</evidence>
<gene>
    <name evidence="11" type="primary">artA</name>
    <name evidence="12" type="ORF">DU484_14235</name>
    <name evidence="11" type="ORF">DU500_14265</name>
</gene>
<dbReference type="KEGG" id="haj:DU500_14265"/>
<dbReference type="GO" id="GO:0005886">
    <property type="term" value="C:plasma membrane"/>
    <property type="evidence" value="ECO:0007669"/>
    <property type="project" value="UniProtKB-SubCell"/>
</dbReference>
<evidence type="ECO:0000313" key="13">
    <source>
        <dbReference type="Proteomes" id="UP000252985"/>
    </source>
</evidence>
<dbReference type="AlphaFoldDB" id="A0A345E5M3"/>
<evidence type="ECO:0000313" key="11">
    <source>
        <dbReference type="EMBL" id="AXG07495.1"/>
    </source>
</evidence>
<dbReference type="KEGG" id="haq:DU484_14235"/>
<dbReference type="NCBIfam" id="TIGR04178">
    <property type="entry name" value="exo_archaeo"/>
    <property type="match status" value="1"/>
</dbReference>
<dbReference type="InterPro" id="IPR014522">
    <property type="entry name" value="ArtA"/>
</dbReference>
<protein>
    <submittedName>
        <fullName evidence="11">Archaeosortase A</fullName>
        <ecNumber evidence="11">3.4.22.-</ecNumber>
    </submittedName>
</protein>
<keyword evidence="4 10" id="KW-0812">Transmembrane</keyword>
<dbReference type="InterPro" id="IPR019127">
    <property type="entry name" value="Exosortase"/>
</dbReference>
<accession>A0A345EFD8</accession>
<keyword evidence="14" id="KW-1185">Reference proteome</keyword>
<evidence type="ECO:0000256" key="1">
    <source>
        <dbReference type="ARBA" id="ARBA00004651"/>
    </source>
</evidence>
<proteinExistence type="predicted"/>
<feature type="active site" description="Proton donor" evidence="8">
    <location>
        <position position="215"/>
    </location>
</feature>
<dbReference type="GO" id="GO:0008233">
    <property type="term" value="F:peptidase activity"/>
    <property type="evidence" value="ECO:0007669"/>
    <property type="project" value="UniProtKB-KW"/>
</dbReference>
<evidence type="ECO:0000256" key="7">
    <source>
        <dbReference type="ARBA" id="ARBA00023136"/>
    </source>
</evidence>
<accession>A0A345E5M3</accession>
<organism evidence="11 14">
    <name type="scientific">Haloplanus rubicundus</name>
    <dbReference type="NCBI Taxonomy" id="1547898"/>
    <lineage>
        <taxon>Archaea</taxon>
        <taxon>Methanobacteriati</taxon>
        <taxon>Methanobacteriota</taxon>
        <taxon>Stenosarchaea group</taxon>
        <taxon>Halobacteria</taxon>
        <taxon>Halobacteriales</taxon>
        <taxon>Haloferacaceae</taxon>
        <taxon>Haloplanus</taxon>
    </lineage>
</organism>
<feature type="transmembrane region" description="Helical" evidence="10">
    <location>
        <begin position="34"/>
        <end position="56"/>
    </location>
</feature>
<evidence type="ECO:0000256" key="3">
    <source>
        <dbReference type="ARBA" id="ARBA00022670"/>
    </source>
</evidence>
<feature type="active site" description="Acyl-thioester intermediate" evidence="8">
    <location>
        <position position="174"/>
    </location>
</feature>
<dbReference type="PIRSF" id="PIRSF025737">
    <property type="entry name" value="Cyco1"/>
    <property type="match status" value="1"/>
</dbReference>
<dbReference type="RefSeq" id="WP_114586621.1">
    <property type="nucleotide sequence ID" value="NZ_CP031148.1"/>
</dbReference>
<dbReference type="NCBIfam" id="TIGR04125">
    <property type="entry name" value="exosort_PGF_TRM"/>
    <property type="match status" value="1"/>
</dbReference>
<dbReference type="GO" id="GO:0006508">
    <property type="term" value="P:proteolysis"/>
    <property type="evidence" value="ECO:0007669"/>
    <property type="project" value="UniProtKB-KW"/>
</dbReference>
<dbReference type="Pfam" id="PF09721">
    <property type="entry name" value="Exosortase_EpsH"/>
    <property type="match status" value="1"/>
</dbReference>
<dbReference type="OrthoDB" id="200496at2157"/>
<dbReference type="InterPro" id="IPR026392">
    <property type="entry name" value="Exo/Archaeosortase_dom"/>
</dbReference>
<evidence type="ECO:0000313" key="14">
    <source>
        <dbReference type="Proteomes" id="UP000253273"/>
    </source>
</evidence>
<dbReference type="Proteomes" id="UP000252985">
    <property type="component" value="Chromosome"/>
</dbReference>